<comment type="caution">
    <text evidence="2">The sequence shown here is derived from an EMBL/GenBank/DDBJ whole genome shotgun (WGS) entry which is preliminary data.</text>
</comment>
<evidence type="ECO:0000313" key="2">
    <source>
        <dbReference type="EMBL" id="ROW08516.1"/>
    </source>
</evidence>
<evidence type="ECO:0008006" key="4">
    <source>
        <dbReference type="Google" id="ProtNLM"/>
    </source>
</evidence>
<dbReference type="Proteomes" id="UP000283895">
    <property type="component" value="Unassembled WGS sequence"/>
</dbReference>
<dbReference type="STRING" id="356882.A0A423WYF0"/>
<name>A0A423WYF0_9PEZI</name>
<feature type="compositionally biased region" description="Polar residues" evidence="1">
    <location>
        <begin position="1"/>
        <end position="14"/>
    </location>
</feature>
<gene>
    <name evidence="2" type="ORF">VMCG_03273</name>
</gene>
<feature type="region of interest" description="Disordered" evidence="1">
    <location>
        <begin position="87"/>
        <end position="117"/>
    </location>
</feature>
<dbReference type="AlphaFoldDB" id="A0A423WYF0"/>
<feature type="compositionally biased region" description="Polar residues" evidence="1">
    <location>
        <begin position="487"/>
        <end position="504"/>
    </location>
</feature>
<protein>
    <recommendedName>
        <fullName evidence="4">MEI5 protein</fullName>
    </recommendedName>
</protein>
<dbReference type="Gene3D" id="1.10.287.1490">
    <property type="match status" value="1"/>
</dbReference>
<feature type="region of interest" description="Disordered" evidence="1">
    <location>
        <begin position="1"/>
        <end position="25"/>
    </location>
</feature>
<accession>A0A423WYF0</accession>
<keyword evidence="3" id="KW-1185">Reference proteome</keyword>
<dbReference type="OrthoDB" id="5421041at2759"/>
<organism evidence="2 3">
    <name type="scientific">Cytospora schulzeri</name>
    <dbReference type="NCBI Taxonomy" id="448051"/>
    <lineage>
        <taxon>Eukaryota</taxon>
        <taxon>Fungi</taxon>
        <taxon>Dikarya</taxon>
        <taxon>Ascomycota</taxon>
        <taxon>Pezizomycotina</taxon>
        <taxon>Sordariomycetes</taxon>
        <taxon>Sordariomycetidae</taxon>
        <taxon>Diaporthales</taxon>
        <taxon>Cytosporaceae</taxon>
        <taxon>Cytospora</taxon>
    </lineage>
</organism>
<dbReference type="EMBL" id="LKEA01000006">
    <property type="protein sequence ID" value="ROW08516.1"/>
    <property type="molecule type" value="Genomic_DNA"/>
</dbReference>
<proteinExistence type="predicted"/>
<reference evidence="2 3" key="1">
    <citation type="submission" date="2015-09" db="EMBL/GenBank/DDBJ databases">
        <title>Host preference determinants of Valsa canker pathogens revealed by comparative genomics.</title>
        <authorList>
            <person name="Yin Z."/>
            <person name="Huang L."/>
        </authorList>
    </citation>
    <scope>NUCLEOTIDE SEQUENCE [LARGE SCALE GENOMIC DNA]</scope>
    <source>
        <strain evidence="2 3">03-1</strain>
    </source>
</reference>
<feature type="compositionally biased region" description="Basic and acidic residues" evidence="1">
    <location>
        <begin position="87"/>
        <end position="114"/>
    </location>
</feature>
<sequence>MASSTASTKPSTNGHGHPPDKQPQGVLEDLINAINNLSGDRSFQALKKLVEDNNDLRARNQQLEVEVNEYDIAQRKTFDTITKINDESSKAESELRQKERELKETKAREAKVRQDMAQGQKTVDNLNKELEANREKITETMKSSNAKSDQIKQLQDSVKAANAKQVELDDLQKKYATTSQELIALQELAFPLRKIDSNSALDTIRKQLDSFFDGAYQLADKFFGQMELSEDVFQDKSWLALTEDKRLSGIPLSPTNSQPARKMRAAAVLRLIALAAVEHLFQPVYLTEEGGELRDTLDVVYFLDPPRSHQVRSLLLNIDTKGHAANGQKRAEATVRDVFRSVRSLLVSSDGSAVDKQGEFRRGLQKWCDDTRDAWMGLQPLEIKFMVLFEVGKKSFRPGDWRRIPDQPTQPTQGGAPADGLVAEDIVAQLWPAFFASRKDGLTHRFKSGYVLVKPQVLAARREAASARSSSDSSHRRGGDRLAGFTHGSNNSTENFESFLSQGS</sequence>
<feature type="region of interest" description="Disordered" evidence="1">
    <location>
        <begin position="463"/>
        <end position="504"/>
    </location>
</feature>
<feature type="region of interest" description="Disordered" evidence="1">
    <location>
        <begin position="399"/>
        <end position="418"/>
    </location>
</feature>
<evidence type="ECO:0000313" key="3">
    <source>
        <dbReference type="Proteomes" id="UP000283895"/>
    </source>
</evidence>
<evidence type="ECO:0000256" key="1">
    <source>
        <dbReference type="SAM" id="MobiDB-lite"/>
    </source>
</evidence>